<proteinExistence type="predicted"/>
<name>A0A512MH80_9BACT</name>
<reference evidence="1 2" key="1">
    <citation type="submission" date="2019-07" db="EMBL/GenBank/DDBJ databases">
        <title>Whole genome shotgun sequence of Brevifollis gellanilyticus NBRC 108608.</title>
        <authorList>
            <person name="Hosoyama A."/>
            <person name="Uohara A."/>
            <person name="Ohji S."/>
            <person name="Ichikawa N."/>
        </authorList>
    </citation>
    <scope>NUCLEOTIDE SEQUENCE [LARGE SCALE GENOMIC DNA]</scope>
    <source>
        <strain evidence="1 2">NBRC 108608</strain>
    </source>
</reference>
<keyword evidence="2" id="KW-1185">Reference proteome</keyword>
<dbReference type="OrthoDB" id="9785438at2"/>
<dbReference type="EMBL" id="BKAG01000070">
    <property type="protein sequence ID" value="GEP46079.1"/>
    <property type="molecule type" value="Genomic_DNA"/>
</dbReference>
<dbReference type="Proteomes" id="UP000321577">
    <property type="component" value="Unassembled WGS sequence"/>
</dbReference>
<accession>A0A512MH80</accession>
<comment type="caution">
    <text evidence="1">The sequence shown here is derived from an EMBL/GenBank/DDBJ whole genome shotgun (WGS) entry which is preliminary data.</text>
</comment>
<dbReference type="PANTHER" id="PTHR33639:SF2">
    <property type="entry name" value="DUF393 DOMAIN-CONTAINING PROTEIN"/>
    <property type="match status" value="1"/>
</dbReference>
<dbReference type="PANTHER" id="PTHR33639">
    <property type="entry name" value="THIOL-DISULFIDE OXIDOREDUCTASE DCC"/>
    <property type="match status" value="1"/>
</dbReference>
<dbReference type="Pfam" id="PF04134">
    <property type="entry name" value="DCC1-like"/>
    <property type="match status" value="1"/>
</dbReference>
<evidence type="ECO:0008006" key="3">
    <source>
        <dbReference type="Google" id="ProtNLM"/>
    </source>
</evidence>
<dbReference type="InterPro" id="IPR007263">
    <property type="entry name" value="DCC1-like"/>
</dbReference>
<dbReference type="AlphaFoldDB" id="A0A512MH80"/>
<dbReference type="RefSeq" id="WP_146855620.1">
    <property type="nucleotide sequence ID" value="NZ_BKAG01000070.1"/>
</dbReference>
<dbReference type="GO" id="GO:0015035">
    <property type="term" value="F:protein-disulfide reductase activity"/>
    <property type="evidence" value="ECO:0007669"/>
    <property type="project" value="InterPro"/>
</dbReference>
<evidence type="ECO:0000313" key="1">
    <source>
        <dbReference type="EMBL" id="GEP46079.1"/>
    </source>
</evidence>
<evidence type="ECO:0000313" key="2">
    <source>
        <dbReference type="Proteomes" id="UP000321577"/>
    </source>
</evidence>
<sequence length="138" mass="15850">MPTDPAPWTHLLLFDGVCNLCDQTVQWVLAHDRRGIVKFCSIQSELGSKLYRERGYDPAEPHSMVLITPEASYVKSDAALQLVKLMGGPLSLLSWARIIPRLVRDPAYSFIAKNRYRFFGKKDACWLPRPEWKERFVG</sequence>
<gene>
    <name evidence="1" type="primary">yuxK</name>
    <name evidence="1" type="ORF">BGE01nite_53700</name>
</gene>
<dbReference type="InterPro" id="IPR052927">
    <property type="entry name" value="DCC_oxidoreductase"/>
</dbReference>
<organism evidence="1 2">
    <name type="scientific">Brevifollis gellanilyticus</name>
    <dbReference type="NCBI Taxonomy" id="748831"/>
    <lineage>
        <taxon>Bacteria</taxon>
        <taxon>Pseudomonadati</taxon>
        <taxon>Verrucomicrobiota</taxon>
        <taxon>Verrucomicrobiia</taxon>
        <taxon>Verrucomicrobiales</taxon>
        <taxon>Verrucomicrobiaceae</taxon>
    </lineage>
</organism>
<protein>
    <recommendedName>
        <fullName evidence="3">Thiol-disulfide oxidoreductase</fullName>
    </recommendedName>
</protein>